<keyword evidence="1" id="KW-0812">Transmembrane</keyword>
<gene>
    <name evidence="3" type="ORF">ENU91_03625</name>
</gene>
<feature type="domain" description="Inner membrane protein YgaP-like transmembrane" evidence="2">
    <location>
        <begin position="1"/>
        <end position="66"/>
    </location>
</feature>
<feature type="transmembrane region" description="Helical" evidence="1">
    <location>
        <begin position="35"/>
        <end position="59"/>
    </location>
</feature>
<proteinExistence type="predicted"/>
<protein>
    <submittedName>
        <fullName evidence="3">DUF2892 domain-containing protein</fullName>
    </submittedName>
</protein>
<evidence type="ECO:0000256" key="1">
    <source>
        <dbReference type="SAM" id="Phobius"/>
    </source>
</evidence>
<organism evidence="3">
    <name type="scientific">Thermodesulfobacterium geofontis</name>
    <dbReference type="NCBI Taxonomy" id="1295609"/>
    <lineage>
        <taxon>Bacteria</taxon>
        <taxon>Pseudomonadati</taxon>
        <taxon>Thermodesulfobacteriota</taxon>
        <taxon>Thermodesulfobacteria</taxon>
        <taxon>Thermodesulfobacteriales</taxon>
        <taxon>Thermodesulfobacteriaceae</taxon>
        <taxon>Thermodesulfobacterium</taxon>
    </lineage>
</organism>
<keyword evidence="1" id="KW-0472">Membrane</keyword>
<evidence type="ECO:0000313" key="3">
    <source>
        <dbReference type="EMBL" id="HGU15728.1"/>
    </source>
</evidence>
<accession>A0A7V4JQ74</accession>
<feature type="transmembrane region" description="Helical" evidence="1">
    <location>
        <begin position="12"/>
        <end position="29"/>
    </location>
</feature>
<dbReference type="Pfam" id="PF11127">
    <property type="entry name" value="YgaP-like_TM"/>
    <property type="match status" value="1"/>
</dbReference>
<name>A0A7V4JQ74_9BACT</name>
<dbReference type="InterPro" id="IPR021309">
    <property type="entry name" value="YgaP-like_TM"/>
</dbReference>
<dbReference type="EMBL" id="DTEI01000063">
    <property type="protein sequence ID" value="HGU15728.1"/>
    <property type="molecule type" value="Genomic_DNA"/>
</dbReference>
<evidence type="ECO:0000259" key="2">
    <source>
        <dbReference type="Pfam" id="PF11127"/>
    </source>
</evidence>
<keyword evidence="1" id="KW-1133">Transmembrane helix</keyword>
<sequence>MKKNMGNLDRAIRIVIAIILGILIFTGKVSGAIAWILGIISVIFLITGIIGWCSLYALLGISTIKKEAK</sequence>
<comment type="caution">
    <text evidence="3">The sequence shown here is derived from an EMBL/GenBank/DDBJ whole genome shotgun (WGS) entry which is preliminary data.</text>
</comment>
<dbReference type="AlphaFoldDB" id="A0A7V4JQ74"/>
<reference evidence="3" key="1">
    <citation type="journal article" date="2020" name="mSystems">
        <title>Genome- and Community-Level Interaction Insights into Carbon Utilization and Element Cycling Functions of Hydrothermarchaeota in Hydrothermal Sediment.</title>
        <authorList>
            <person name="Zhou Z."/>
            <person name="Liu Y."/>
            <person name="Xu W."/>
            <person name="Pan J."/>
            <person name="Luo Z.H."/>
            <person name="Li M."/>
        </authorList>
    </citation>
    <scope>NUCLEOTIDE SEQUENCE [LARGE SCALE GENOMIC DNA]</scope>
    <source>
        <strain evidence="3">SpSt-711</strain>
    </source>
</reference>